<keyword evidence="2" id="KW-0813">Transport</keyword>
<keyword evidence="8" id="KW-1185">Reference proteome</keyword>
<dbReference type="PANTHER" id="PTHR47151">
    <property type="entry name" value="LEU/ILE/VAL-BINDING ABC TRANSPORTER SUBUNIT"/>
    <property type="match status" value="1"/>
</dbReference>
<dbReference type="AlphaFoldDB" id="A0A1M6QCI9"/>
<dbReference type="InterPro" id="IPR028081">
    <property type="entry name" value="Leu-bd"/>
</dbReference>
<comment type="similarity">
    <text evidence="1">Belongs to the leucine-binding protein family.</text>
</comment>
<feature type="signal peptide" evidence="5">
    <location>
        <begin position="1"/>
        <end position="26"/>
    </location>
</feature>
<dbReference type="InterPro" id="IPR028082">
    <property type="entry name" value="Peripla_BP_I"/>
</dbReference>
<dbReference type="STRING" id="198092.SAMN02745194_04361"/>
<evidence type="ECO:0000259" key="6">
    <source>
        <dbReference type="Pfam" id="PF13458"/>
    </source>
</evidence>
<sequence>MPTRHGVLRAGLALATLLGIAGPVAAQSGGEIRIAMAGPLTGDQATIGEQMRRGAEMAVADLNAAGGVLGRRVTLVLEDDACDPRQAVAVANRLVARQVAFVVGHYCSATSIAASDVYNDAGIPQVSPGSTNPRYTERGLPNVFRVCGRDDQQAAVAAEYVARQFPGRTVAITNDLTSPGVTLGDVFQATLNRLGTREALRAQITKGETDYNAIVTRLKQANVQVLYHAAYHREAALLLRQARDQGLNLQLISNDDLNVRDFWSIAGNTAEGSLFTFEADPSRTPAGAEIARRFQATNFDPSGYTLYSYAAVQIFAQSATAANNAQPGRILAAMKGREFNTALGPIRFDGKGDREGAAYRVFVWRDGRHEEAQ</sequence>
<dbReference type="Gene3D" id="3.40.50.2300">
    <property type="match status" value="2"/>
</dbReference>
<organism evidence="7 8">
    <name type="scientific">Muricoccus roseus</name>
    <dbReference type="NCBI Taxonomy" id="198092"/>
    <lineage>
        <taxon>Bacteria</taxon>
        <taxon>Pseudomonadati</taxon>
        <taxon>Pseudomonadota</taxon>
        <taxon>Alphaproteobacteria</taxon>
        <taxon>Acetobacterales</taxon>
        <taxon>Roseomonadaceae</taxon>
        <taxon>Muricoccus</taxon>
    </lineage>
</organism>
<protein>
    <submittedName>
        <fullName evidence="7">Branched-chain amino acid transport system substrate-binding protein</fullName>
    </submittedName>
</protein>
<evidence type="ECO:0000256" key="4">
    <source>
        <dbReference type="ARBA" id="ARBA00022970"/>
    </source>
</evidence>
<reference evidence="7 8" key="1">
    <citation type="submission" date="2016-11" db="EMBL/GenBank/DDBJ databases">
        <authorList>
            <person name="Jaros S."/>
            <person name="Januszkiewicz K."/>
            <person name="Wedrychowicz H."/>
        </authorList>
    </citation>
    <scope>NUCLEOTIDE SEQUENCE [LARGE SCALE GENOMIC DNA]</scope>
    <source>
        <strain evidence="7 8">DSM 14916</strain>
    </source>
</reference>
<dbReference type="Proteomes" id="UP000184387">
    <property type="component" value="Unassembled WGS sequence"/>
</dbReference>
<keyword evidence="4" id="KW-0029">Amino-acid transport</keyword>
<dbReference type="CDD" id="cd06342">
    <property type="entry name" value="PBP1_ABC_LIVBP-like"/>
    <property type="match status" value="1"/>
</dbReference>
<evidence type="ECO:0000256" key="3">
    <source>
        <dbReference type="ARBA" id="ARBA00022729"/>
    </source>
</evidence>
<keyword evidence="3 5" id="KW-0732">Signal</keyword>
<evidence type="ECO:0000313" key="8">
    <source>
        <dbReference type="Proteomes" id="UP000184387"/>
    </source>
</evidence>
<dbReference type="SUPFAM" id="SSF53822">
    <property type="entry name" value="Periplasmic binding protein-like I"/>
    <property type="match status" value="1"/>
</dbReference>
<dbReference type="Pfam" id="PF13458">
    <property type="entry name" value="Peripla_BP_6"/>
    <property type="match status" value="1"/>
</dbReference>
<evidence type="ECO:0000313" key="7">
    <source>
        <dbReference type="EMBL" id="SHK17886.1"/>
    </source>
</evidence>
<evidence type="ECO:0000256" key="1">
    <source>
        <dbReference type="ARBA" id="ARBA00010062"/>
    </source>
</evidence>
<dbReference type="GO" id="GO:0006865">
    <property type="term" value="P:amino acid transport"/>
    <property type="evidence" value="ECO:0007669"/>
    <property type="project" value="UniProtKB-KW"/>
</dbReference>
<accession>A0A1M6QCI9</accession>
<dbReference type="PANTHER" id="PTHR47151:SF2">
    <property type="entry name" value="AMINO ACID BINDING PROTEIN"/>
    <property type="match status" value="1"/>
</dbReference>
<dbReference type="EMBL" id="FQZF01000035">
    <property type="protein sequence ID" value="SHK17886.1"/>
    <property type="molecule type" value="Genomic_DNA"/>
</dbReference>
<name>A0A1M6QCI9_9PROT</name>
<proteinExistence type="inferred from homology"/>
<dbReference type="RefSeq" id="WP_073138806.1">
    <property type="nucleotide sequence ID" value="NZ_FQZF01000035.1"/>
</dbReference>
<dbReference type="PRINTS" id="PR00337">
    <property type="entry name" value="LEUILEVALBP"/>
</dbReference>
<evidence type="ECO:0000256" key="2">
    <source>
        <dbReference type="ARBA" id="ARBA00022448"/>
    </source>
</evidence>
<feature type="chain" id="PRO_5013019968" evidence="5">
    <location>
        <begin position="27"/>
        <end position="373"/>
    </location>
</feature>
<dbReference type="InterPro" id="IPR000709">
    <property type="entry name" value="Leu_Ile_Val-bd"/>
</dbReference>
<feature type="domain" description="Leucine-binding protein" evidence="6">
    <location>
        <begin position="31"/>
        <end position="367"/>
    </location>
</feature>
<gene>
    <name evidence="7" type="ORF">SAMN02745194_04361</name>
</gene>
<evidence type="ECO:0000256" key="5">
    <source>
        <dbReference type="SAM" id="SignalP"/>
    </source>
</evidence>